<dbReference type="AlphaFoldDB" id="A0A1L8ZA21"/>
<protein>
    <recommendedName>
        <fullName evidence="2">Helix-turn-helix type 11 domain-containing protein</fullName>
    </recommendedName>
</protein>
<reference evidence="1" key="2">
    <citation type="submission" date="2015-07" db="EMBL/GenBank/DDBJ databases">
        <authorList>
            <person name="Noorani M."/>
        </authorList>
    </citation>
    <scope>NUCLEOTIDE SEQUENCE</scope>
    <source>
        <strain evidence="1">CO275</strain>
        <plasmid evidence="1">unnamed</plasmid>
    </source>
</reference>
<organism evidence="1">
    <name type="scientific">Borrelia bissettiae</name>
    <name type="common">Borreliella bissettiae</name>
    <dbReference type="NCBI Taxonomy" id="64897"/>
    <lineage>
        <taxon>Bacteria</taxon>
        <taxon>Pseudomonadati</taxon>
        <taxon>Spirochaetota</taxon>
        <taxon>Spirochaetia</taxon>
        <taxon>Spirochaetales</taxon>
        <taxon>Borreliaceae</taxon>
        <taxon>Borreliella</taxon>
    </lineage>
</organism>
<gene>
    <name evidence="1" type="ORF">ER70_07805</name>
</gene>
<name>A0A1L8ZA21_BORBI</name>
<sequence length="86" mass="9799">MIDVKNQNYKSSCGVVRYSARDIYRLVADLLKKDGKKVVSVRTVQRDLKLLNEIGLIKTKLRKFGKDSKGQGSVAYYIQNTELVAY</sequence>
<dbReference type="EMBL" id="JNBW01000443">
    <property type="protein sequence ID" value="OJH14599.1"/>
    <property type="molecule type" value="Genomic_DNA"/>
</dbReference>
<evidence type="ECO:0008006" key="2">
    <source>
        <dbReference type="Google" id="ProtNLM"/>
    </source>
</evidence>
<evidence type="ECO:0000313" key="1">
    <source>
        <dbReference type="EMBL" id="OJH14599.1"/>
    </source>
</evidence>
<proteinExistence type="predicted"/>
<accession>A0A1L8ZA21</accession>
<keyword evidence="1" id="KW-0614">Plasmid</keyword>
<reference evidence="1" key="1">
    <citation type="journal article" date="2015" name="Microbiology">
        <title>Similarities in murine infection and immune response to Borrelia bissettii and Borrelia burgdorferi sensu stricto.</title>
        <authorList>
            <person name="Leydet B.F.Jr."/>
            <person name="Liang F.T."/>
        </authorList>
    </citation>
    <scope>NUCLEOTIDE SEQUENCE [LARGE SCALE GENOMIC DNA]</scope>
    <source>
        <strain evidence="1">CO275</strain>
        <plasmid evidence="1">unnamed</plasmid>
    </source>
</reference>
<feature type="non-terminal residue" evidence="1">
    <location>
        <position position="86"/>
    </location>
</feature>
<geneLocation type="plasmid" evidence="1">
    <name>unnamed</name>
</geneLocation>
<comment type="caution">
    <text evidence="1">The sequence shown here is derived from an EMBL/GenBank/DDBJ whole genome shotgun (WGS) entry which is preliminary data.</text>
</comment>
<dbReference type="Pfam" id="PF02414">
    <property type="entry name" value="Borrelia_orfA"/>
    <property type="match status" value="1"/>
</dbReference>
<dbReference type="InterPro" id="IPR003459">
    <property type="entry name" value="Borrelia_plasmid_OrfA"/>
</dbReference>